<dbReference type="Gene3D" id="1.10.3090.10">
    <property type="entry name" value="cca-adding enzyme, domain 2"/>
    <property type="match status" value="1"/>
</dbReference>
<dbReference type="InterPro" id="IPR025866">
    <property type="entry name" value="PolyA_pol_arg_C_dom"/>
</dbReference>
<dbReference type="InterPro" id="IPR010206">
    <property type="entry name" value="PolA_pol_I"/>
</dbReference>
<comment type="catalytic activity">
    <reaction evidence="7">
        <text>RNA(n) + ATP = RNA(n)-3'-adenine ribonucleotide + diphosphate</text>
        <dbReference type="Rhea" id="RHEA:11332"/>
        <dbReference type="Rhea" id="RHEA-COMP:14527"/>
        <dbReference type="Rhea" id="RHEA-COMP:17347"/>
        <dbReference type="ChEBI" id="CHEBI:30616"/>
        <dbReference type="ChEBI" id="CHEBI:33019"/>
        <dbReference type="ChEBI" id="CHEBI:140395"/>
        <dbReference type="ChEBI" id="CHEBI:173115"/>
        <dbReference type="EC" id="2.7.7.19"/>
    </reaction>
</comment>
<dbReference type="GO" id="GO:0006397">
    <property type="term" value="P:mRNA processing"/>
    <property type="evidence" value="ECO:0007669"/>
    <property type="project" value="UniProtKB-KW"/>
</dbReference>
<feature type="domain" description="tRNA nucleotidyltransferase/poly(A) polymerase RNA and SrmB- binding" evidence="12">
    <location>
        <begin position="351"/>
        <end position="412"/>
    </location>
</feature>
<evidence type="ECO:0000256" key="7">
    <source>
        <dbReference type="HAMAP-Rule" id="MF_00957"/>
    </source>
</evidence>
<dbReference type="GO" id="GO:0043633">
    <property type="term" value="P:polyadenylation-dependent RNA catabolic process"/>
    <property type="evidence" value="ECO:0007669"/>
    <property type="project" value="InterPro"/>
</dbReference>
<keyword evidence="1 7" id="KW-0507">mRNA processing</keyword>
<keyword evidence="4 7" id="KW-0067">ATP-binding</keyword>
<dbReference type="InterPro" id="IPR002646">
    <property type="entry name" value="PolA_pol_head_dom"/>
</dbReference>
<dbReference type="Proteomes" id="UP000003009">
    <property type="component" value="Unassembled WGS sequence"/>
</dbReference>
<dbReference type="Gene3D" id="3.30.460.10">
    <property type="entry name" value="Beta Polymerase, domain 2"/>
    <property type="match status" value="1"/>
</dbReference>
<comment type="function">
    <text evidence="7">Adds poly(A) tail to the 3' end of many RNAs, which usually targets these RNAs for decay. Plays a significant role in the global control of gene expression, through influencing the rate of transcript degradation, and in the general RNA quality control.</text>
</comment>
<comment type="similarity">
    <text evidence="7 8">Belongs to the tRNA nucleotidyltransferase/poly(A) polymerase family.</text>
</comment>
<evidence type="ECO:0000259" key="12">
    <source>
        <dbReference type="Pfam" id="PF12627"/>
    </source>
</evidence>
<comment type="caution">
    <text evidence="13">The sequence shown here is derived from an EMBL/GenBank/DDBJ whole genome shotgun (WGS) entry which is preliminary data.</text>
</comment>
<dbReference type="Pfam" id="PF01743">
    <property type="entry name" value="PolyA_pol"/>
    <property type="match status" value="1"/>
</dbReference>
<dbReference type="InterPro" id="IPR032828">
    <property type="entry name" value="PolyA_RNA-bd"/>
</dbReference>
<evidence type="ECO:0000259" key="11">
    <source>
        <dbReference type="Pfam" id="PF12626"/>
    </source>
</evidence>
<dbReference type="PANTHER" id="PTHR43051">
    <property type="entry name" value="POLYNUCLEOTIDE ADENYLYLTRANSFERASE FAMILY PROTEIN"/>
    <property type="match status" value="1"/>
</dbReference>
<evidence type="ECO:0000256" key="6">
    <source>
        <dbReference type="ARBA" id="ARBA00023163"/>
    </source>
</evidence>
<feature type="domain" description="Polymerase A arginine-rich C-terminal" evidence="11">
    <location>
        <begin position="471"/>
        <end position="589"/>
    </location>
</feature>
<evidence type="ECO:0000256" key="4">
    <source>
        <dbReference type="ARBA" id="ARBA00022840"/>
    </source>
</evidence>
<sequence>MLPTGEALLNTPLGNEPSLCHFRFQAASGLLQRWQPEKRGGGGLWVGGGMIVKWQVCRGFRAQWLFCRRDVRMLAARGMMVSRETVDCMVFCGCLFNLMDFRLPEIFAKRFFGWRQCVLQSVLVGEPPTLHCVFKTLWQRWFQAALRFKEVGMFKNLIKRVLPKKRAAGKVHCVRHAVKLAVRNQAALRVLESLHRAGFEAYLVGGAVRDLLLGIEPKDFDVATSATPEQVHRLFRRSRIIGRRFQIVHVMQGSETIEVSTFRSGGRVMQNASGRIMRDNAYGSLEQDAMRRDFTCNALYYDVAAQQVLDFHGGWEDVAVRRLVMIGDAAERYQEDPVRMLRAARLSGKLGFAVEAATAAPIGEMGLLLRHEPVARLFDELLKILLSGNAAGCLAALRRLGLTEAVHPLLSAMLRAADGGAQHVGLLTLQQTDARLGAGKSVSVGFMLAALFWQDVDGRWQAEMGCGTGAAAAMGAAVNGLRDDMERGWGVPQRYSATMREIWLLQPQFAHQRGGRPFRLLAQARFRAAYDFLLLRAQMDEDLQPLADWWMRFQHASDADKRAMVEAAGQQSGAAAGAGGAKKKRRRRKKSSGE</sequence>
<dbReference type="GO" id="GO:1990817">
    <property type="term" value="F:poly(A) RNA polymerase activity"/>
    <property type="evidence" value="ECO:0007669"/>
    <property type="project" value="UniProtKB-UniRule"/>
</dbReference>
<keyword evidence="3 7" id="KW-0547">Nucleotide-binding</keyword>
<dbReference type="HOGENOM" id="CLU_015961_0_0_4"/>
<name>C4GLZ7_9NEIS</name>
<dbReference type="GO" id="GO:0005524">
    <property type="term" value="F:ATP binding"/>
    <property type="evidence" value="ECO:0007669"/>
    <property type="project" value="UniProtKB-UniRule"/>
</dbReference>
<dbReference type="Pfam" id="PF12627">
    <property type="entry name" value="PolyA_pol_RNAbd"/>
    <property type="match status" value="1"/>
</dbReference>
<evidence type="ECO:0000313" key="13">
    <source>
        <dbReference type="EMBL" id="EEP67148.1"/>
    </source>
</evidence>
<keyword evidence="13" id="KW-0548">Nucleotidyltransferase</keyword>
<dbReference type="EMBL" id="ACJW02000005">
    <property type="protein sequence ID" value="EEP67148.1"/>
    <property type="molecule type" value="Genomic_DNA"/>
</dbReference>
<organism evidence="13 14">
    <name type="scientific">Kingella oralis ATCC 51147</name>
    <dbReference type="NCBI Taxonomy" id="629741"/>
    <lineage>
        <taxon>Bacteria</taxon>
        <taxon>Pseudomonadati</taxon>
        <taxon>Pseudomonadota</taxon>
        <taxon>Betaproteobacteria</taxon>
        <taxon>Neisseriales</taxon>
        <taxon>Neisseriaceae</taxon>
        <taxon>Kingella</taxon>
    </lineage>
</organism>
<evidence type="ECO:0000256" key="5">
    <source>
        <dbReference type="ARBA" id="ARBA00022884"/>
    </source>
</evidence>
<keyword evidence="2 7" id="KW-0808">Transferase</keyword>
<evidence type="ECO:0000256" key="1">
    <source>
        <dbReference type="ARBA" id="ARBA00022664"/>
    </source>
</evidence>
<feature type="compositionally biased region" description="Basic residues" evidence="9">
    <location>
        <begin position="581"/>
        <end position="594"/>
    </location>
</feature>
<dbReference type="CDD" id="cd05398">
    <property type="entry name" value="NT_ClassII-CCAase"/>
    <property type="match status" value="1"/>
</dbReference>
<dbReference type="AlphaFoldDB" id="C4GLZ7"/>
<keyword evidence="6 7" id="KW-0804">Transcription</keyword>
<dbReference type="InterPro" id="IPR043519">
    <property type="entry name" value="NT_sf"/>
</dbReference>
<keyword evidence="14" id="KW-1185">Reference proteome</keyword>
<evidence type="ECO:0000256" key="2">
    <source>
        <dbReference type="ARBA" id="ARBA00022679"/>
    </source>
</evidence>
<dbReference type="NCBIfam" id="TIGR01942">
    <property type="entry name" value="pcnB"/>
    <property type="match status" value="1"/>
</dbReference>
<feature type="domain" description="Poly A polymerase head" evidence="10">
    <location>
        <begin position="201"/>
        <end position="323"/>
    </location>
</feature>
<feature type="active site" evidence="7">
    <location>
        <position position="219"/>
    </location>
</feature>
<feature type="active site" evidence="7">
    <location>
        <position position="293"/>
    </location>
</feature>
<dbReference type="PANTHER" id="PTHR43051:SF1">
    <property type="entry name" value="POLYNUCLEOTIDE ADENYLYLTRANSFERASE FAMILY PROTEIN"/>
    <property type="match status" value="1"/>
</dbReference>
<evidence type="ECO:0000313" key="14">
    <source>
        <dbReference type="Proteomes" id="UP000003009"/>
    </source>
</evidence>
<proteinExistence type="inferred from homology"/>
<dbReference type="Pfam" id="PF12626">
    <property type="entry name" value="PolyA_pol_arg_C"/>
    <property type="match status" value="1"/>
</dbReference>
<evidence type="ECO:0000256" key="3">
    <source>
        <dbReference type="ARBA" id="ARBA00022741"/>
    </source>
</evidence>
<dbReference type="HAMAP" id="MF_00957">
    <property type="entry name" value="PolyA_pol"/>
    <property type="match status" value="1"/>
</dbReference>
<feature type="region of interest" description="Disordered" evidence="9">
    <location>
        <begin position="561"/>
        <end position="594"/>
    </location>
</feature>
<accession>C4GLZ7</accession>
<feature type="active site" evidence="7">
    <location>
        <position position="221"/>
    </location>
</feature>
<reference evidence="13" key="1">
    <citation type="submission" date="2009-04" db="EMBL/GenBank/DDBJ databases">
        <authorList>
            <person name="Weinstock G."/>
            <person name="Sodergren E."/>
            <person name="Clifton S."/>
            <person name="Fulton L."/>
            <person name="Fulton B."/>
            <person name="Courtney L."/>
            <person name="Fronick C."/>
            <person name="Harrison M."/>
            <person name="Strong C."/>
            <person name="Farmer C."/>
            <person name="Delahaunty K."/>
            <person name="Markovic C."/>
            <person name="Hall O."/>
            <person name="Minx P."/>
            <person name="Tomlinson C."/>
            <person name="Mitreva M."/>
            <person name="Nelson J."/>
            <person name="Hou S."/>
            <person name="Wollam A."/>
            <person name="Pepin K.H."/>
            <person name="Johnson M."/>
            <person name="Bhonagiri V."/>
            <person name="Nash W.E."/>
            <person name="Warren W."/>
            <person name="Chinwalla A."/>
            <person name="Mardis E.R."/>
            <person name="Wilson R.K."/>
        </authorList>
    </citation>
    <scope>NUCLEOTIDE SEQUENCE [LARGE SCALE GENOMIC DNA]</scope>
    <source>
        <strain evidence="13">ATCC 51147</strain>
    </source>
</reference>
<evidence type="ECO:0000256" key="9">
    <source>
        <dbReference type="SAM" id="MobiDB-lite"/>
    </source>
</evidence>
<dbReference type="SUPFAM" id="SSF81891">
    <property type="entry name" value="Poly A polymerase C-terminal region-like"/>
    <property type="match status" value="1"/>
</dbReference>
<evidence type="ECO:0000256" key="8">
    <source>
        <dbReference type="RuleBase" id="RU003953"/>
    </source>
</evidence>
<dbReference type="InterPro" id="IPR052191">
    <property type="entry name" value="tRNA_ntf/polyA_polymerase_I"/>
</dbReference>
<evidence type="ECO:0000259" key="10">
    <source>
        <dbReference type="Pfam" id="PF01743"/>
    </source>
</evidence>
<dbReference type="GO" id="GO:0003723">
    <property type="term" value="F:RNA binding"/>
    <property type="evidence" value="ECO:0007669"/>
    <property type="project" value="UniProtKB-UniRule"/>
</dbReference>
<dbReference type="EC" id="2.7.7.19" evidence="7"/>
<keyword evidence="5 7" id="KW-0694">RNA-binding</keyword>
<dbReference type="SUPFAM" id="SSF81301">
    <property type="entry name" value="Nucleotidyltransferase"/>
    <property type="match status" value="1"/>
</dbReference>
<dbReference type="STRING" id="629741.GCWU000324_02721"/>
<gene>
    <name evidence="7 13" type="primary">pcnB</name>
    <name evidence="13" type="ORF">GCWU000324_02721</name>
</gene>
<protein>
    <recommendedName>
        <fullName evidence="7">Poly(A) polymerase I</fullName>
        <shortName evidence="7">PAP I</shortName>
        <ecNumber evidence="7">2.7.7.19</ecNumber>
    </recommendedName>
</protein>